<dbReference type="InterPro" id="IPR007541">
    <property type="entry name" value="Uncharacterised_BSP"/>
</dbReference>
<evidence type="ECO:0000313" key="2">
    <source>
        <dbReference type="EMBL" id="KAF7811034.1"/>
    </source>
</evidence>
<gene>
    <name evidence="2" type="ORF">G2W53_032010</name>
</gene>
<comment type="caution">
    <text evidence="2">The sequence shown here is derived from an EMBL/GenBank/DDBJ whole genome shotgun (WGS) entry which is preliminary data.</text>
</comment>
<dbReference type="AlphaFoldDB" id="A0A834T709"/>
<organism evidence="2 3">
    <name type="scientific">Senna tora</name>
    <dbReference type="NCBI Taxonomy" id="362788"/>
    <lineage>
        <taxon>Eukaryota</taxon>
        <taxon>Viridiplantae</taxon>
        <taxon>Streptophyta</taxon>
        <taxon>Embryophyta</taxon>
        <taxon>Tracheophyta</taxon>
        <taxon>Spermatophyta</taxon>
        <taxon>Magnoliopsida</taxon>
        <taxon>eudicotyledons</taxon>
        <taxon>Gunneridae</taxon>
        <taxon>Pentapetalae</taxon>
        <taxon>rosids</taxon>
        <taxon>fabids</taxon>
        <taxon>Fabales</taxon>
        <taxon>Fabaceae</taxon>
        <taxon>Caesalpinioideae</taxon>
        <taxon>Cassia clade</taxon>
        <taxon>Senna</taxon>
    </lineage>
</organism>
<dbReference type="Pfam" id="PF04450">
    <property type="entry name" value="BSP"/>
    <property type="match status" value="1"/>
</dbReference>
<accession>A0A834T709</accession>
<keyword evidence="1" id="KW-0732">Signal</keyword>
<evidence type="ECO:0000313" key="3">
    <source>
        <dbReference type="Proteomes" id="UP000634136"/>
    </source>
</evidence>
<sequence>MAHHYYFSSYLYLLAVTFAATLNTIAAVEYVVTNTAETTPGGQRFNTELGADYAKQTMGEASNFIWTTFQQTTDADRKAVPTVTLFVENRDGIAVTIGDGVHFAASYIENISGDIKRDFNGVLYHEMTHIWQYYGNGYDKNPEIVEGIADFVRLKAGYVPSHWVQPGGGDKWNQGYDVTARFLDYCDAVGEAGGSIVE</sequence>
<dbReference type="PANTHER" id="PTHR33321">
    <property type="match status" value="1"/>
</dbReference>
<feature type="signal peptide" evidence="1">
    <location>
        <begin position="1"/>
        <end position="27"/>
    </location>
</feature>
<protein>
    <submittedName>
        <fullName evidence="2">Plant basic secretory protein (BSP) family protein</fullName>
    </submittedName>
</protein>
<reference evidence="2" key="1">
    <citation type="submission" date="2020-09" db="EMBL/GenBank/DDBJ databases">
        <title>Genome-Enabled Discovery of Anthraquinone Biosynthesis in Senna tora.</title>
        <authorList>
            <person name="Kang S.-H."/>
            <person name="Pandey R.P."/>
            <person name="Lee C.-M."/>
            <person name="Sim J.-S."/>
            <person name="Jeong J.-T."/>
            <person name="Choi B.-S."/>
            <person name="Jung M."/>
            <person name="Ginzburg D."/>
            <person name="Zhao K."/>
            <person name="Won S.Y."/>
            <person name="Oh T.-J."/>
            <person name="Yu Y."/>
            <person name="Kim N.-H."/>
            <person name="Lee O.R."/>
            <person name="Lee T.-H."/>
            <person name="Bashyal P."/>
            <person name="Kim T.-S."/>
            <person name="Lee W.-H."/>
            <person name="Kawkins C."/>
            <person name="Kim C.-K."/>
            <person name="Kim J.S."/>
            <person name="Ahn B.O."/>
            <person name="Rhee S.Y."/>
            <person name="Sohng J.K."/>
        </authorList>
    </citation>
    <scope>NUCLEOTIDE SEQUENCE</scope>
    <source>
        <tissue evidence="2">Leaf</tissue>
    </source>
</reference>
<dbReference type="PANTHER" id="PTHR33321:SF12">
    <property type="entry name" value="PLANT BASIC SECRETORY PROTEIN (BSP) FAMILY PROTEIN"/>
    <property type="match status" value="1"/>
</dbReference>
<dbReference type="OrthoDB" id="891726at2759"/>
<dbReference type="Proteomes" id="UP000634136">
    <property type="component" value="Unassembled WGS sequence"/>
</dbReference>
<feature type="chain" id="PRO_5032740120" evidence="1">
    <location>
        <begin position="28"/>
        <end position="198"/>
    </location>
</feature>
<evidence type="ECO:0000256" key="1">
    <source>
        <dbReference type="SAM" id="SignalP"/>
    </source>
</evidence>
<keyword evidence="3" id="KW-1185">Reference proteome</keyword>
<dbReference type="EMBL" id="JAAIUW010000010">
    <property type="protein sequence ID" value="KAF7811034.1"/>
    <property type="molecule type" value="Genomic_DNA"/>
</dbReference>
<name>A0A834T709_9FABA</name>
<proteinExistence type="predicted"/>